<protein>
    <submittedName>
        <fullName evidence="1">Uncharacterized protein</fullName>
    </submittedName>
</protein>
<organism evidence="1 2">
    <name type="scientific">Psychroflexus planctonicus</name>
    <dbReference type="NCBI Taxonomy" id="1526575"/>
    <lineage>
        <taxon>Bacteria</taxon>
        <taxon>Pseudomonadati</taxon>
        <taxon>Bacteroidota</taxon>
        <taxon>Flavobacteriia</taxon>
        <taxon>Flavobacteriales</taxon>
        <taxon>Flavobacteriaceae</taxon>
        <taxon>Psychroflexus</taxon>
    </lineage>
</organism>
<keyword evidence="2" id="KW-1185">Reference proteome</keyword>
<accession>A0ABQ1SDY7</accession>
<dbReference type="InterPro" id="IPR013321">
    <property type="entry name" value="Arc_rbn_hlx_hlx"/>
</dbReference>
<proteinExistence type="predicted"/>
<name>A0ABQ1SDY7_9FLAO</name>
<evidence type="ECO:0000313" key="1">
    <source>
        <dbReference type="EMBL" id="GGE25667.1"/>
    </source>
</evidence>
<dbReference type="Gene3D" id="1.10.1220.10">
    <property type="entry name" value="Met repressor-like"/>
    <property type="match status" value="1"/>
</dbReference>
<reference evidence="2" key="1">
    <citation type="journal article" date="2019" name="Int. J. Syst. Evol. Microbiol.">
        <title>The Global Catalogue of Microorganisms (GCM) 10K type strain sequencing project: providing services to taxonomists for standard genome sequencing and annotation.</title>
        <authorList>
            <consortium name="The Broad Institute Genomics Platform"/>
            <consortium name="The Broad Institute Genome Sequencing Center for Infectious Disease"/>
            <person name="Wu L."/>
            <person name="Ma J."/>
        </authorList>
    </citation>
    <scope>NUCLEOTIDE SEQUENCE [LARGE SCALE GENOMIC DNA]</scope>
    <source>
        <strain evidence="2">CGMCC 1.12931</strain>
    </source>
</reference>
<dbReference type="RefSeq" id="WP_188457312.1">
    <property type="nucleotide sequence ID" value="NZ_BMGM01000001.1"/>
</dbReference>
<dbReference type="EMBL" id="BMGM01000001">
    <property type="protein sequence ID" value="GGE25667.1"/>
    <property type="molecule type" value="Genomic_DNA"/>
</dbReference>
<comment type="caution">
    <text evidence="1">The sequence shown here is derived from an EMBL/GenBank/DDBJ whole genome shotgun (WGS) entry which is preliminary data.</text>
</comment>
<dbReference type="SUPFAM" id="SSF47598">
    <property type="entry name" value="Ribbon-helix-helix"/>
    <property type="match status" value="1"/>
</dbReference>
<dbReference type="InterPro" id="IPR010985">
    <property type="entry name" value="Ribbon_hlx_hlx"/>
</dbReference>
<gene>
    <name evidence="1" type="ORF">GCM10010832_03050</name>
</gene>
<evidence type="ECO:0000313" key="2">
    <source>
        <dbReference type="Proteomes" id="UP000599179"/>
    </source>
</evidence>
<sequence>MSNKIQTAVRLDKDLLKLLKEKAKANQRSLNNYIEWLLYEDVGKIPNDLTKAAIEEAQTGKLESVEDVDDFLAKF</sequence>
<dbReference type="Proteomes" id="UP000599179">
    <property type="component" value="Unassembled WGS sequence"/>
</dbReference>